<evidence type="ECO:0000313" key="1">
    <source>
        <dbReference type="EnsemblMetazoa" id="CLYHEMP020218.1"/>
    </source>
</evidence>
<sequence>SRNSNLSYAHDLLVYFVNQSVKIYDKTFPVYNVHNLIHLKDDSEMFNCSLDEISSFPFEDYLQIIKKFVRKAQNPLSQIGKRILELEVFNIKERKSSSHKVVISTRGKDSWFILRSEHFLQIKEVLRDGKIGM</sequence>
<dbReference type="OrthoDB" id="10036512at2759"/>
<proteinExistence type="predicted"/>
<evidence type="ECO:0000313" key="2">
    <source>
        <dbReference type="Proteomes" id="UP000594262"/>
    </source>
</evidence>
<dbReference type="AlphaFoldDB" id="A0A7M5XAV2"/>
<dbReference type="EnsemblMetazoa" id="CLYHEMT020218.1">
    <property type="protein sequence ID" value="CLYHEMP020218.1"/>
    <property type="gene ID" value="CLYHEMG020218"/>
</dbReference>
<keyword evidence="2" id="KW-1185">Reference proteome</keyword>
<organism evidence="1 2">
    <name type="scientific">Clytia hemisphaerica</name>
    <dbReference type="NCBI Taxonomy" id="252671"/>
    <lineage>
        <taxon>Eukaryota</taxon>
        <taxon>Metazoa</taxon>
        <taxon>Cnidaria</taxon>
        <taxon>Hydrozoa</taxon>
        <taxon>Hydroidolina</taxon>
        <taxon>Leptothecata</taxon>
        <taxon>Obeliida</taxon>
        <taxon>Clytiidae</taxon>
        <taxon>Clytia</taxon>
    </lineage>
</organism>
<name>A0A7M5XAV2_9CNID</name>
<reference evidence="1" key="1">
    <citation type="submission" date="2021-01" db="UniProtKB">
        <authorList>
            <consortium name="EnsemblMetazoa"/>
        </authorList>
    </citation>
    <scope>IDENTIFICATION</scope>
</reference>
<protein>
    <submittedName>
        <fullName evidence="1">Uncharacterized protein</fullName>
    </submittedName>
</protein>
<accession>A0A7M5XAV2</accession>
<dbReference type="Proteomes" id="UP000594262">
    <property type="component" value="Unplaced"/>
</dbReference>
<dbReference type="PANTHER" id="PTHR33053">
    <property type="entry name" value="PROTEIN, PUTATIVE-RELATED"/>
    <property type="match status" value="1"/>
</dbReference>